<dbReference type="PANTHER" id="PTHR13318:SF190">
    <property type="entry name" value="PARTNER OF PAIRED, ISOFORM B"/>
    <property type="match status" value="1"/>
</dbReference>
<gene>
    <name evidence="2" type="ORF">EXIGLDRAFT_612615</name>
</gene>
<dbReference type="AlphaFoldDB" id="A0A165IQV9"/>
<dbReference type="GO" id="GO:0019005">
    <property type="term" value="C:SCF ubiquitin ligase complex"/>
    <property type="evidence" value="ECO:0007669"/>
    <property type="project" value="TreeGrafter"/>
</dbReference>
<dbReference type="SMART" id="SM00367">
    <property type="entry name" value="LRR_CC"/>
    <property type="match status" value="8"/>
</dbReference>
<sequence length="640" mass="70825">MPLRSSFRKARAYTSPLPTSGRTDFDTDAEDLAATIMLPPRSKFDTLLPRELKLSILFALVGLHEAEHEDQLRKGSWTVAKAGRQRYVGREKGLRELFKLSRVSKSWQALVLDGQLWGHLDLHAFPQMPVAALLRLVRVAGPFVRHIDLRGLTSLHPAGVRELAASICLVQMETKSLPISQLTDLNLQGCKSVTTTALHEIIIRSPGLKRVSLKGLSAATNVTCVLLANTCSHLTALDVGRCRNIDASGITSVASAPLGRNRTHTCLTELRLCGLKGLNAGMMHALARGAPLLEILDLSYSTGLEDTDLEVFTSWQDDMENMATVDGVSPFQKVSLSAREMGYDPADTTRYFKRVMRLRHLNLSHCRLLSDAACGYLAYAVPLLEFFEIAGLGADLDDGGLIRFLRTTPVIRRIDLEDATDITDAVLEALTPVAEEPRSRRSVLIPPPPQPGQALEHLVLSSCARITSEAVIALIRACPHLRVLELDGTRAGGAAVREFVRQSRRRNIKGAEVNASDCRNLPGETLVRELSSQTRHRRGWRAWEARRLRYADPEECDESRVIFKSFWTWQAVDTERANRDKKLRAAIAARGGGSEDDELAELLEAEELLYRDPADARAARSRWARTLGQLSPTSESCVIM</sequence>
<proteinExistence type="predicted"/>
<dbReference type="InterPro" id="IPR001611">
    <property type="entry name" value="Leu-rich_rpt"/>
</dbReference>
<dbReference type="PANTHER" id="PTHR13318">
    <property type="entry name" value="PARTNER OF PAIRED, ISOFORM B-RELATED"/>
    <property type="match status" value="1"/>
</dbReference>
<dbReference type="STRING" id="1314781.A0A165IQV9"/>
<feature type="compositionally biased region" description="Basic residues" evidence="1">
    <location>
        <begin position="1"/>
        <end position="11"/>
    </location>
</feature>
<dbReference type="SUPFAM" id="SSF81383">
    <property type="entry name" value="F-box domain"/>
    <property type="match status" value="1"/>
</dbReference>
<evidence type="ECO:0000313" key="3">
    <source>
        <dbReference type="Proteomes" id="UP000077266"/>
    </source>
</evidence>
<dbReference type="Gene3D" id="3.80.10.10">
    <property type="entry name" value="Ribonuclease Inhibitor"/>
    <property type="match status" value="2"/>
</dbReference>
<dbReference type="InterPro" id="IPR032675">
    <property type="entry name" value="LRR_dom_sf"/>
</dbReference>
<dbReference type="GO" id="GO:0031146">
    <property type="term" value="P:SCF-dependent proteasomal ubiquitin-dependent protein catabolic process"/>
    <property type="evidence" value="ECO:0007669"/>
    <property type="project" value="TreeGrafter"/>
</dbReference>
<keyword evidence="3" id="KW-1185">Reference proteome</keyword>
<dbReference type="EMBL" id="KV425984">
    <property type="protein sequence ID" value="KZV93747.1"/>
    <property type="molecule type" value="Genomic_DNA"/>
</dbReference>
<dbReference type="InterPro" id="IPR036047">
    <property type="entry name" value="F-box-like_dom_sf"/>
</dbReference>
<feature type="region of interest" description="Disordered" evidence="1">
    <location>
        <begin position="1"/>
        <end position="24"/>
    </location>
</feature>
<organism evidence="2 3">
    <name type="scientific">Exidia glandulosa HHB12029</name>
    <dbReference type="NCBI Taxonomy" id="1314781"/>
    <lineage>
        <taxon>Eukaryota</taxon>
        <taxon>Fungi</taxon>
        <taxon>Dikarya</taxon>
        <taxon>Basidiomycota</taxon>
        <taxon>Agaricomycotina</taxon>
        <taxon>Agaricomycetes</taxon>
        <taxon>Auriculariales</taxon>
        <taxon>Exidiaceae</taxon>
        <taxon>Exidia</taxon>
    </lineage>
</organism>
<evidence type="ECO:0000313" key="2">
    <source>
        <dbReference type="EMBL" id="KZV93747.1"/>
    </source>
</evidence>
<dbReference type="Pfam" id="PF13516">
    <property type="entry name" value="LRR_6"/>
    <property type="match status" value="1"/>
</dbReference>
<dbReference type="InterPro" id="IPR006553">
    <property type="entry name" value="Leu-rich_rpt_Cys-con_subtyp"/>
</dbReference>
<dbReference type="InParanoid" id="A0A165IQV9"/>
<reference evidence="2 3" key="1">
    <citation type="journal article" date="2016" name="Mol. Biol. Evol.">
        <title>Comparative Genomics of Early-Diverging Mushroom-Forming Fungi Provides Insights into the Origins of Lignocellulose Decay Capabilities.</title>
        <authorList>
            <person name="Nagy L.G."/>
            <person name="Riley R."/>
            <person name="Tritt A."/>
            <person name="Adam C."/>
            <person name="Daum C."/>
            <person name="Floudas D."/>
            <person name="Sun H."/>
            <person name="Yadav J.S."/>
            <person name="Pangilinan J."/>
            <person name="Larsson K.H."/>
            <person name="Matsuura K."/>
            <person name="Barry K."/>
            <person name="Labutti K."/>
            <person name="Kuo R."/>
            <person name="Ohm R.A."/>
            <person name="Bhattacharya S.S."/>
            <person name="Shirouzu T."/>
            <person name="Yoshinaga Y."/>
            <person name="Martin F.M."/>
            <person name="Grigoriev I.V."/>
            <person name="Hibbett D.S."/>
        </authorList>
    </citation>
    <scope>NUCLEOTIDE SEQUENCE [LARGE SCALE GENOMIC DNA]</scope>
    <source>
        <strain evidence="2 3">HHB12029</strain>
    </source>
</reference>
<evidence type="ECO:0000256" key="1">
    <source>
        <dbReference type="SAM" id="MobiDB-lite"/>
    </source>
</evidence>
<protein>
    <submittedName>
        <fullName evidence="2">RNI-like protein</fullName>
    </submittedName>
</protein>
<accession>A0A165IQV9</accession>
<name>A0A165IQV9_EXIGL</name>
<dbReference type="Proteomes" id="UP000077266">
    <property type="component" value="Unassembled WGS sequence"/>
</dbReference>
<dbReference type="OrthoDB" id="550575at2759"/>
<dbReference type="SUPFAM" id="SSF52047">
    <property type="entry name" value="RNI-like"/>
    <property type="match status" value="1"/>
</dbReference>